<gene>
    <name evidence="2" type="ORF">PLOB_00008868</name>
</gene>
<sequence length="282" mass="33378">MAMATEQDHPTSKPPLKSVMQWKPEHDAIFLREVLASDLYSTRKGSSEKEKIWSQLAEKLNEVSSWIFRTGKFIVTQKSLRDRLKLLTQKHKQKMRSEERASGIDPEMTEIDVMLEEICEKEEVAEEEDETKKKKAKAEKESAEKMRLKAMEKLSESQKRKDRNEEARPKKSRKSIGDAVSYLQEKSKQEIALRKEEIELKKQEEGRIAHLSEQQLKMQQEMLQMIQQQHQNQQRQQQEQQRQQERLQQQQLQTMRSILTQQQQQSQAMLSLFEKFAPKKDP</sequence>
<proteinExistence type="predicted"/>
<accession>A0ABN8QNG6</accession>
<comment type="caution">
    <text evidence="2">The sequence shown here is derived from an EMBL/GenBank/DDBJ whole genome shotgun (WGS) entry which is preliminary data.</text>
</comment>
<keyword evidence="3" id="KW-1185">Reference proteome</keyword>
<name>A0ABN8QNG6_9CNID</name>
<evidence type="ECO:0000313" key="3">
    <source>
        <dbReference type="Proteomes" id="UP001159405"/>
    </source>
</evidence>
<evidence type="ECO:0000256" key="1">
    <source>
        <dbReference type="SAM" id="MobiDB-lite"/>
    </source>
</evidence>
<dbReference type="Proteomes" id="UP001159405">
    <property type="component" value="Unassembled WGS sequence"/>
</dbReference>
<organism evidence="2 3">
    <name type="scientific">Porites lobata</name>
    <dbReference type="NCBI Taxonomy" id="104759"/>
    <lineage>
        <taxon>Eukaryota</taxon>
        <taxon>Metazoa</taxon>
        <taxon>Cnidaria</taxon>
        <taxon>Anthozoa</taxon>
        <taxon>Hexacorallia</taxon>
        <taxon>Scleractinia</taxon>
        <taxon>Fungiina</taxon>
        <taxon>Poritidae</taxon>
        <taxon>Porites</taxon>
    </lineage>
</organism>
<dbReference type="PANTHER" id="PTHR33309:SF1">
    <property type="entry name" value="MYB_SANT-LIKE DNA-BINDING DOMAIN-CONTAINING PROTEIN"/>
    <property type="match status" value="1"/>
</dbReference>
<feature type="compositionally biased region" description="Basic and acidic residues" evidence="1">
    <location>
        <begin position="138"/>
        <end position="169"/>
    </location>
</feature>
<evidence type="ECO:0000313" key="2">
    <source>
        <dbReference type="EMBL" id="CAH3167816.1"/>
    </source>
</evidence>
<feature type="region of interest" description="Disordered" evidence="1">
    <location>
        <begin position="222"/>
        <end position="251"/>
    </location>
</feature>
<dbReference type="EMBL" id="CALNXK010000142">
    <property type="protein sequence ID" value="CAH3167816.1"/>
    <property type="molecule type" value="Genomic_DNA"/>
</dbReference>
<feature type="region of interest" description="Disordered" evidence="1">
    <location>
        <begin position="122"/>
        <end position="188"/>
    </location>
</feature>
<dbReference type="PANTHER" id="PTHR33309">
    <property type="entry name" value="KERATIN, ULTRA HIGH-SULFUR MATRIX PROTEIN-LIKE"/>
    <property type="match status" value="1"/>
</dbReference>
<reference evidence="2 3" key="1">
    <citation type="submission" date="2022-05" db="EMBL/GenBank/DDBJ databases">
        <authorList>
            <consortium name="Genoscope - CEA"/>
            <person name="William W."/>
        </authorList>
    </citation>
    <scope>NUCLEOTIDE SEQUENCE [LARGE SCALE GENOMIC DNA]</scope>
</reference>
<protein>
    <submittedName>
        <fullName evidence="2">Uncharacterized protein</fullName>
    </submittedName>
</protein>